<dbReference type="GO" id="GO:0005634">
    <property type="term" value="C:nucleus"/>
    <property type="evidence" value="ECO:0007669"/>
    <property type="project" value="UniProtKB-SubCell"/>
</dbReference>
<evidence type="ECO:0000256" key="8">
    <source>
        <dbReference type="ARBA" id="ARBA00022990"/>
    </source>
</evidence>
<evidence type="ECO:0000256" key="3">
    <source>
        <dbReference type="ARBA" id="ARBA00006846"/>
    </source>
</evidence>
<organism evidence="17 18">
    <name type="scientific">Cirrhinus molitorella</name>
    <name type="common">mud carp</name>
    <dbReference type="NCBI Taxonomy" id="172907"/>
    <lineage>
        <taxon>Eukaryota</taxon>
        <taxon>Metazoa</taxon>
        <taxon>Chordata</taxon>
        <taxon>Craniata</taxon>
        <taxon>Vertebrata</taxon>
        <taxon>Euteleostomi</taxon>
        <taxon>Actinopterygii</taxon>
        <taxon>Neopterygii</taxon>
        <taxon>Teleostei</taxon>
        <taxon>Ostariophysi</taxon>
        <taxon>Cypriniformes</taxon>
        <taxon>Cyprinidae</taxon>
        <taxon>Labeoninae</taxon>
        <taxon>Labeonini</taxon>
        <taxon>Cirrhinus</taxon>
    </lineage>
</organism>
<keyword evidence="10" id="KW-1015">Disulfide bond</keyword>
<keyword evidence="18" id="KW-1185">Reference proteome</keyword>
<dbReference type="AlphaFoldDB" id="A0AA88TL19"/>
<proteinExistence type="inferred from homology"/>
<evidence type="ECO:0000256" key="6">
    <source>
        <dbReference type="ARBA" id="ARBA00022553"/>
    </source>
</evidence>
<keyword evidence="8" id="KW-0007">Acetylation</keyword>
<dbReference type="Gene3D" id="1.10.20.10">
    <property type="entry name" value="Histone, subunit A"/>
    <property type="match status" value="1"/>
</dbReference>
<dbReference type="CDD" id="cd22910">
    <property type="entry name" value="HFD_H2B"/>
    <property type="match status" value="1"/>
</dbReference>
<dbReference type="InterPro" id="IPR042235">
    <property type="entry name" value="ZP-C_dom"/>
</dbReference>
<comment type="caution">
    <text evidence="17">The sequence shown here is derived from an EMBL/GenBank/DDBJ whole genome shotgun (WGS) entry which is preliminary data.</text>
</comment>
<feature type="transmembrane region" description="Helical" evidence="15">
    <location>
        <begin position="493"/>
        <end position="517"/>
    </location>
</feature>
<evidence type="ECO:0000256" key="5">
    <source>
        <dbReference type="ARBA" id="ARBA00022499"/>
    </source>
</evidence>
<dbReference type="PANTHER" id="PTHR23428">
    <property type="entry name" value="HISTONE H2B"/>
    <property type="match status" value="1"/>
</dbReference>
<evidence type="ECO:0000256" key="15">
    <source>
        <dbReference type="SAM" id="Phobius"/>
    </source>
</evidence>
<dbReference type="InterPro" id="IPR009072">
    <property type="entry name" value="Histone-fold"/>
</dbReference>
<feature type="compositionally biased region" description="Low complexity" evidence="14">
    <location>
        <begin position="1"/>
        <end position="12"/>
    </location>
</feature>
<evidence type="ECO:0000256" key="13">
    <source>
        <dbReference type="RuleBase" id="RU000451"/>
    </source>
</evidence>
<keyword evidence="4 13" id="KW-0158">Chromosome</keyword>
<keyword evidence="5" id="KW-1017">Isopeptide bond</keyword>
<dbReference type="Proteomes" id="UP001187343">
    <property type="component" value="Unassembled WGS sequence"/>
</dbReference>
<dbReference type="InterPro" id="IPR007125">
    <property type="entry name" value="H2A/H2B/H3"/>
</dbReference>
<dbReference type="InterPro" id="IPR001507">
    <property type="entry name" value="ZP_dom"/>
</dbReference>
<dbReference type="FunFam" id="1.10.20.10:FF:000003">
    <property type="entry name" value="Histone H2B"/>
    <property type="match status" value="1"/>
</dbReference>
<dbReference type="GO" id="GO:0003677">
    <property type="term" value="F:DNA binding"/>
    <property type="evidence" value="ECO:0007669"/>
    <property type="project" value="UniProtKB-KW"/>
</dbReference>
<dbReference type="Pfam" id="PF00125">
    <property type="entry name" value="Histone"/>
    <property type="match status" value="1"/>
</dbReference>
<evidence type="ECO:0000313" key="17">
    <source>
        <dbReference type="EMBL" id="KAK2871074.1"/>
    </source>
</evidence>
<feature type="domain" description="ZP" evidence="16">
    <location>
        <begin position="168"/>
        <end position="448"/>
    </location>
</feature>
<keyword evidence="7" id="KW-0832">Ubl conjugation</keyword>
<evidence type="ECO:0000259" key="16">
    <source>
        <dbReference type="PROSITE" id="PS51034"/>
    </source>
</evidence>
<evidence type="ECO:0000256" key="14">
    <source>
        <dbReference type="SAM" id="MobiDB-lite"/>
    </source>
</evidence>
<gene>
    <name evidence="17" type="ORF">Q8A67_023601</name>
</gene>
<keyword evidence="11 13" id="KW-0539">Nucleus</keyword>
<keyword evidence="12 13" id="KW-0544">Nucleosome core</keyword>
<accession>A0AA88TL19</accession>
<keyword evidence="6" id="KW-0597">Phosphoprotein</keyword>
<reference evidence="17" key="1">
    <citation type="submission" date="2023-08" db="EMBL/GenBank/DDBJ databases">
        <title>Chromosome-level Genome Assembly of mud carp (Cirrhinus molitorella).</title>
        <authorList>
            <person name="Liu H."/>
        </authorList>
    </citation>
    <scope>NUCLEOTIDE SEQUENCE</scope>
    <source>
        <strain evidence="17">Prfri</strain>
        <tissue evidence="17">Muscle</tissue>
    </source>
</reference>
<feature type="region of interest" description="Disordered" evidence="14">
    <location>
        <begin position="1"/>
        <end position="33"/>
    </location>
</feature>
<protein>
    <recommendedName>
        <fullName evidence="13">Histone H2B</fullName>
    </recommendedName>
</protein>
<name>A0AA88TL19_9TELE</name>
<dbReference type="Pfam" id="PF00100">
    <property type="entry name" value="Zona_pellucida"/>
    <property type="match status" value="1"/>
</dbReference>
<evidence type="ECO:0000256" key="12">
    <source>
        <dbReference type="ARBA" id="ARBA00023269"/>
    </source>
</evidence>
<dbReference type="SUPFAM" id="SSF47113">
    <property type="entry name" value="Histone-fold"/>
    <property type="match status" value="1"/>
</dbReference>
<dbReference type="GO" id="GO:0030527">
    <property type="term" value="F:structural constituent of chromatin"/>
    <property type="evidence" value="ECO:0007669"/>
    <property type="project" value="InterPro"/>
</dbReference>
<dbReference type="Gene3D" id="2.60.40.4100">
    <property type="entry name" value="Zona pellucida, ZP-C domain"/>
    <property type="match status" value="1"/>
</dbReference>
<dbReference type="InterPro" id="IPR055355">
    <property type="entry name" value="ZP-C"/>
</dbReference>
<evidence type="ECO:0000256" key="9">
    <source>
        <dbReference type="ARBA" id="ARBA00023125"/>
    </source>
</evidence>
<sequence>MPEPAKSAPAPKKGSKKAVTKTQKKGDKKRRKTRKESYAIYVYKVLKQVHPDTGISSKAMGIMNSFVNDIFERIAGEASRLAHYNKRSTITSREIQTAVRLLLPGELAKHAVSEGTKAVTKYTSSNQSIMWPALLVCQLVLILQSEAQSPCLTHPTFKDPANSDITVVCGTNKMELQILLCPMYFYGYNESMVALNGQFGKPECRGTADWTVDPPVVKFQFYITEPYISVCANKLTITEEIGSGLFSDFSSVQSVNISGVVNTQDPNAGPITYWQAMKYLFSCRYPLQYMVNNTEMSVSGVSLAIKDNNGSFISTLSMVLFEDHTYTTRLFMPPTGLMLKTRVFVEVRATNLTERFNVLLDRCYATTSPYPGNSTSFDLFVGCNIDPQTIMGVNGEQQVARFSFETFRFVEHRNRTVSTFYLHCATRLCESSFCRSLRQNCTTSGRKRKAVQSAQGTSVSDTATVSSGQIITKVDEPFAPVAIASKDLKKDEAVVGISVAAGVFGGLCVVMLAVLIYKIRKDKFNAHKSSLFH</sequence>
<dbReference type="PROSITE" id="PS51034">
    <property type="entry name" value="ZP_2"/>
    <property type="match status" value="1"/>
</dbReference>
<dbReference type="GO" id="GO:0046982">
    <property type="term" value="F:protein heterodimerization activity"/>
    <property type="evidence" value="ECO:0007669"/>
    <property type="project" value="InterPro"/>
</dbReference>
<evidence type="ECO:0000256" key="7">
    <source>
        <dbReference type="ARBA" id="ARBA00022843"/>
    </source>
</evidence>
<keyword evidence="15" id="KW-1133">Transmembrane helix</keyword>
<feature type="compositionally biased region" description="Basic residues" evidence="14">
    <location>
        <begin position="13"/>
        <end position="33"/>
    </location>
</feature>
<keyword evidence="15" id="KW-0472">Membrane</keyword>
<keyword evidence="15" id="KW-0812">Transmembrane</keyword>
<evidence type="ECO:0000256" key="4">
    <source>
        <dbReference type="ARBA" id="ARBA00022454"/>
    </source>
</evidence>
<evidence type="ECO:0000256" key="2">
    <source>
        <dbReference type="ARBA" id="ARBA00004286"/>
    </source>
</evidence>
<dbReference type="SMART" id="SM00241">
    <property type="entry name" value="ZP"/>
    <property type="match status" value="1"/>
</dbReference>
<comment type="similarity">
    <text evidence="3 13">Belongs to the histone H2B family.</text>
</comment>
<dbReference type="InterPro" id="IPR000558">
    <property type="entry name" value="Histone_H2B"/>
</dbReference>
<evidence type="ECO:0000256" key="10">
    <source>
        <dbReference type="ARBA" id="ARBA00023157"/>
    </source>
</evidence>
<dbReference type="EMBL" id="JAUYZG010000023">
    <property type="protein sequence ID" value="KAK2871074.1"/>
    <property type="molecule type" value="Genomic_DNA"/>
</dbReference>
<evidence type="ECO:0000313" key="18">
    <source>
        <dbReference type="Proteomes" id="UP001187343"/>
    </source>
</evidence>
<dbReference type="SMART" id="SM00427">
    <property type="entry name" value="H2B"/>
    <property type="match status" value="1"/>
</dbReference>
<evidence type="ECO:0000256" key="11">
    <source>
        <dbReference type="ARBA" id="ARBA00023242"/>
    </source>
</evidence>
<dbReference type="PRINTS" id="PR00621">
    <property type="entry name" value="HISTONEH2B"/>
</dbReference>
<dbReference type="PROSITE" id="PS00357">
    <property type="entry name" value="HISTONE_H2B"/>
    <property type="match status" value="1"/>
</dbReference>
<evidence type="ECO:0000256" key="1">
    <source>
        <dbReference type="ARBA" id="ARBA00004123"/>
    </source>
</evidence>
<dbReference type="InterPro" id="IPR055333">
    <property type="entry name" value="HISTONE_H2B_site"/>
</dbReference>
<keyword evidence="9 13" id="KW-0238">DNA-binding</keyword>
<comment type="subcellular location">
    <subcellularLocation>
        <location evidence="2">Chromosome</location>
    </subcellularLocation>
    <subcellularLocation>
        <location evidence="1 13">Nucleus</location>
    </subcellularLocation>
</comment>
<dbReference type="GO" id="GO:0000786">
    <property type="term" value="C:nucleosome"/>
    <property type="evidence" value="ECO:0007669"/>
    <property type="project" value="UniProtKB-KW"/>
</dbReference>
<comment type="subunit">
    <text evidence="13">The nucleosome is a histone octamer containing two molecules each of H2A, H2B, H3 and H4 assembled in one H3-H4 heterotetramer and two H2A-H2B heterodimers. The octamer wraps approximately 147 bp of DNA.</text>
</comment>